<evidence type="ECO:0000313" key="1">
    <source>
        <dbReference type="EMBL" id="NLR94050.1"/>
    </source>
</evidence>
<dbReference type="RefSeq" id="WP_168884762.1">
    <property type="nucleotide sequence ID" value="NZ_JABAIL010000009.1"/>
</dbReference>
<dbReference type="EMBL" id="JABAIL010000009">
    <property type="protein sequence ID" value="NLR94050.1"/>
    <property type="molecule type" value="Genomic_DNA"/>
</dbReference>
<dbReference type="PROSITE" id="PS51257">
    <property type="entry name" value="PROKAR_LIPOPROTEIN"/>
    <property type="match status" value="1"/>
</dbReference>
<organism evidence="1 2">
    <name type="scientific">Flammeovirga agarivorans</name>
    <dbReference type="NCBI Taxonomy" id="2726742"/>
    <lineage>
        <taxon>Bacteria</taxon>
        <taxon>Pseudomonadati</taxon>
        <taxon>Bacteroidota</taxon>
        <taxon>Cytophagia</taxon>
        <taxon>Cytophagales</taxon>
        <taxon>Flammeovirgaceae</taxon>
        <taxon>Flammeovirga</taxon>
    </lineage>
</organism>
<gene>
    <name evidence="1" type="ORF">HGP29_22805</name>
</gene>
<sequence length="230" mass="27046">MKRVLSIFALLITLVSCSEKKEVFPGAPQTGIFKNGVYFSSKTKYRGIQEYTYYINGGEVRRYYTSSTTTNPFFNVQVGRIENDSMVVWQQGYQMTNHENKFLIQSGDNEMYEVNNLKTELEKKDLTYSPNFEDQLVWLSHIEQIFDYNVQQKETNGVYVNTAGNLTIKINNGVFTAPEGWTPYREHQFEDFHNHFLRYRNVSDQIVLVDFRPLEKTDYIIWNGSIFKKQ</sequence>
<accession>A0A7X8SPK6</accession>
<evidence type="ECO:0000313" key="2">
    <source>
        <dbReference type="Proteomes" id="UP000585050"/>
    </source>
</evidence>
<reference evidence="1 2" key="1">
    <citation type="submission" date="2020-04" db="EMBL/GenBank/DDBJ databases">
        <title>Flammeovirga sp. SR4, a novel species isolated from seawater.</title>
        <authorList>
            <person name="Wang X."/>
        </authorList>
    </citation>
    <scope>NUCLEOTIDE SEQUENCE [LARGE SCALE GENOMIC DNA]</scope>
    <source>
        <strain evidence="1 2">SR4</strain>
    </source>
</reference>
<dbReference type="AlphaFoldDB" id="A0A7X8SPK6"/>
<name>A0A7X8SPK6_9BACT</name>
<protein>
    <submittedName>
        <fullName evidence="1">Uncharacterized protein</fullName>
    </submittedName>
</protein>
<keyword evidence="2" id="KW-1185">Reference proteome</keyword>
<comment type="caution">
    <text evidence="1">The sequence shown here is derived from an EMBL/GenBank/DDBJ whole genome shotgun (WGS) entry which is preliminary data.</text>
</comment>
<dbReference type="Proteomes" id="UP000585050">
    <property type="component" value="Unassembled WGS sequence"/>
</dbReference>
<proteinExistence type="predicted"/>